<evidence type="ECO:0000256" key="8">
    <source>
        <dbReference type="ARBA" id="ARBA00023136"/>
    </source>
</evidence>
<keyword evidence="4" id="KW-0547">Nucleotide-binding</keyword>
<evidence type="ECO:0000256" key="2">
    <source>
        <dbReference type="ARBA" id="ARBA00022448"/>
    </source>
</evidence>
<keyword evidence="8" id="KW-0472">Membrane</keyword>
<keyword evidence="6" id="KW-1278">Translocase</keyword>
<dbReference type="PROSITE" id="PS50893">
    <property type="entry name" value="ABC_TRANSPORTER_2"/>
    <property type="match status" value="1"/>
</dbReference>
<evidence type="ECO:0000256" key="4">
    <source>
        <dbReference type="ARBA" id="ARBA00022741"/>
    </source>
</evidence>
<dbReference type="InterPro" id="IPR027417">
    <property type="entry name" value="P-loop_NTPase"/>
</dbReference>
<dbReference type="PANTHER" id="PTHR43166">
    <property type="entry name" value="AMINO ACID IMPORT ATP-BINDING PROTEIN"/>
    <property type="match status" value="1"/>
</dbReference>
<dbReference type="Pfam" id="PF00005">
    <property type="entry name" value="ABC_tran"/>
    <property type="match status" value="1"/>
</dbReference>
<comment type="caution">
    <text evidence="10">The sequence shown here is derived from an EMBL/GenBank/DDBJ whole genome shotgun (WGS) entry which is preliminary data.</text>
</comment>
<keyword evidence="5" id="KW-0067">ATP-binding</keyword>
<dbReference type="STRING" id="1763538.LPB68_17095"/>
<evidence type="ECO:0000256" key="1">
    <source>
        <dbReference type="ARBA" id="ARBA00005417"/>
    </source>
</evidence>
<sequence length="253" mass="27966">MISLHQVSKTFINANRKFQAVDSVSLHIESGDIYGIIGSSGAGKSSLLRMINLLERPDAGTVVVNDKDLMLLTDRQLREERRTMGMIFQSFNLVHNRTVSGNVAMPLEMIGIPRKERAERVSEYLDFVGLLDKSDQYPSMLSGGQQQRVAIARALVNSPKVLLCDEPTSSLDPHTTSDILSILKHINQSFGVTIVIVTHEMDVITTLCNKVSMMSEGKLLQTLQTEQGNTISSDEISRVNNGQTWGKLGVNHD</sequence>
<reference evidence="10 11" key="1">
    <citation type="submission" date="2016-02" db="EMBL/GenBank/DDBJ databases">
        <title>Paenibacillus sp. LPB0068, isolated from Crassostrea gigas.</title>
        <authorList>
            <person name="Shin S.-K."/>
            <person name="Yi H."/>
        </authorList>
    </citation>
    <scope>NUCLEOTIDE SEQUENCE [LARGE SCALE GENOMIC DNA]</scope>
    <source>
        <strain evidence="10 11">LPB0068</strain>
    </source>
</reference>
<evidence type="ECO:0000256" key="7">
    <source>
        <dbReference type="ARBA" id="ARBA00022970"/>
    </source>
</evidence>
<dbReference type="GO" id="GO:0006865">
    <property type="term" value="P:amino acid transport"/>
    <property type="evidence" value="ECO:0007669"/>
    <property type="project" value="UniProtKB-KW"/>
</dbReference>
<dbReference type="RefSeq" id="WP_068661185.1">
    <property type="nucleotide sequence ID" value="NZ_CP017770.1"/>
</dbReference>
<keyword evidence="3" id="KW-1003">Cell membrane</keyword>
<evidence type="ECO:0000256" key="5">
    <source>
        <dbReference type="ARBA" id="ARBA00022840"/>
    </source>
</evidence>
<proteinExistence type="inferred from homology"/>
<dbReference type="InterPro" id="IPR003439">
    <property type="entry name" value="ABC_transporter-like_ATP-bd"/>
</dbReference>
<feature type="domain" description="ABC transporter" evidence="9">
    <location>
        <begin position="2"/>
        <end position="241"/>
    </location>
</feature>
<dbReference type="GO" id="GO:0005524">
    <property type="term" value="F:ATP binding"/>
    <property type="evidence" value="ECO:0007669"/>
    <property type="project" value="UniProtKB-KW"/>
</dbReference>
<evidence type="ECO:0000313" key="11">
    <source>
        <dbReference type="Proteomes" id="UP000077134"/>
    </source>
</evidence>
<name>A0A162N7T7_9BACL</name>
<gene>
    <name evidence="10" type="ORF">PNBC_19965</name>
</gene>
<dbReference type="InterPro" id="IPR003593">
    <property type="entry name" value="AAA+_ATPase"/>
</dbReference>
<dbReference type="Proteomes" id="UP000077134">
    <property type="component" value="Unassembled WGS sequence"/>
</dbReference>
<dbReference type="GO" id="GO:0005886">
    <property type="term" value="C:plasma membrane"/>
    <property type="evidence" value="ECO:0007669"/>
    <property type="project" value="UniProtKB-ARBA"/>
</dbReference>
<dbReference type="SMART" id="SM00382">
    <property type="entry name" value="AAA"/>
    <property type="match status" value="1"/>
</dbReference>
<keyword evidence="2" id="KW-0813">Transport</keyword>
<comment type="similarity">
    <text evidence="1">Belongs to the ABC transporter superfamily.</text>
</comment>
<evidence type="ECO:0000313" key="10">
    <source>
        <dbReference type="EMBL" id="OAB71272.1"/>
    </source>
</evidence>
<dbReference type="EMBL" id="LSFN01000041">
    <property type="protein sequence ID" value="OAB71272.1"/>
    <property type="molecule type" value="Genomic_DNA"/>
</dbReference>
<protein>
    <recommendedName>
        <fullName evidence="9">ABC transporter domain-containing protein</fullName>
    </recommendedName>
</protein>
<evidence type="ECO:0000259" key="9">
    <source>
        <dbReference type="PROSITE" id="PS50893"/>
    </source>
</evidence>
<dbReference type="AlphaFoldDB" id="A0A162N7T7"/>
<dbReference type="InterPro" id="IPR050086">
    <property type="entry name" value="MetN_ABC_transporter-like"/>
</dbReference>
<organism evidence="10 11">
    <name type="scientific">Paenibacillus crassostreae</name>
    <dbReference type="NCBI Taxonomy" id="1763538"/>
    <lineage>
        <taxon>Bacteria</taxon>
        <taxon>Bacillati</taxon>
        <taxon>Bacillota</taxon>
        <taxon>Bacilli</taxon>
        <taxon>Bacillales</taxon>
        <taxon>Paenibacillaceae</taxon>
        <taxon>Paenibacillus</taxon>
    </lineage>
</organism>
<dbReference type="SUPFAM" id="SSF52540">
    <property type="entry name" value="P-loop containing nucleoside triphosphate hydrolases"/>
    <property type="match status" value="1"/>
</dbReference>
<dbReference type="KEGG" id="pcx:LPB68_17095"/>
<dbReference type="PANTHER" id="PTHR43166:SF30">
    <property type="entry name" value="METHIONINE IMPORT ATP-BINDING PROTEIN METN"/>
    <property type="match status" value="1"/>
</dbReference>
<evidence type="ECO:0000256" key="6">
    <source>
        <dbReference type="ARBA" id="ARBA00022967"/>
    </source>
</evidence>
<keyword evidence="7" id="KW-0029">Amino-acid transport</keyword>
<dbReference type="PROSITE" id="PS00211">
    <property type="entry name" value="ABC_TRANSPORTER_1"/>
    <property type="match status" value="1"/>
</dbReference>
<dbReference type="FunFam" id="3.40.50.300:FF:000056">
    <property type="entry name" value="Cell division ATP-binding protein FtsE"/>
    <property type="match status" value="1"/>
</dbReference>
<dbReference type="OrthoDB" id="9802264at2"/>
<dbReference type="InterPro" id="IPR017871">
    <property type="entry name" value="ABC_transporter-like_CS"/>
</dbReference>
<evidence type="ECO:0000256" key="3">
    <source>
        <dbReference type="ARBA" id="ARBA00022475"/>
    </source>
</evidence>
<keyword evidence="11" id="KW-1185">Reference proteome</keyword>
<accession>A0A162N7T7</accession>
<dbReference type="Gene3D" id="3.40.50.300">
    <property type="entry name" value="P-loop containing nucleotide triphosphate hydrolases"/>
    <property type="match status" value="1"/>
</dbReference>
<dbReference type="GO" id="GO:0016887">
    <property type="term" value="F:ATP hydrolysis activity"/>
    <property type="evidence" value="ECO:0007669"/>
    <property type="project" value="InterPro"/>
</dbReference>